<evidence type="ECO:0000313" key="3">
    <source>
        <dbReference type="Proteomes" id="UP000316252"/>
    </source>
</evidence>
<evidence type="ECO:0000259" key="1">
    <source>
        <dbReference type="Pfam" id="PF15604"/>
    </source>
</evidence>
<organism evidence="2 3">
    <name type="scientific">Schumannella soli</name>
    <dbReference type="NCBI Taxonomy" id="2590779"/>
    <lineage>
        <taxon>Bacteria</taxon>
        <taxon>Bacillati</taxon>
        <taxon>Actinomycetota</taxon>
        <taxon>Actinomycetes</taxon>
        <taxon>Micrococcales</taxon>
        <taxon>Microbacteriaceae</taxon>
        <taxon>Schumannella</taxon>
    </lineage>
</organism>
<dbReference type="Pfam" id="PF15604">
    <property type="entry name" value="Ntox15"/>
    <property type="match status" value="1"/>
</dbReference>
<dbReference type="EMBL" id="VHQG01000001">
    <property type="protein sequence ID" value="TPW78198.1"/>
    <property type="molecule type" value="Genomic_DNA"/>
</dbReference>
<feature type="domain" description="Novel toxin 15" evidence="1">
    <location>
        <begin position="40"/>
        <end position="184"/>
    </location>
</feature>
<sequence>MLSGTAHAAPVKRLVGEGGSEAAKRAPHFDVQFKLGSGHDKVEFERQLAGQQAGMNELSVHDFLANRDAYLSRGGRDPAGDIAQTAARKEALIAKTEELRGTGLSRAEAKAQAEEWLSTQAALHNPDQIAGGFADRITDMGDKNINSSIGSQWRTRIGALDEHIRTFAEGLTEAERKSLLLNVSLKP</sequence>
<dbReference type="Proteomes" id="UP000316252">
    <property type="component" value="Unassembled WGS sequence"/>
</dbReference>
<comment type="caution">
    <text evidence="2">The sequence shown here is derived from an EMBL/GenBank/DDBJ whole genome shotgun (WGS) entry which is preliminary data.</text>
</comment>
<dbReference type="AlphaFoldDB" id="A0A506YAM7"/>
<keyword evidence="3" id="KW-1185">Reference proteome</keyword>
<dbReference type="InterPro" id="IPR028949">
    <property type="entry name" value="Ntox15"/>
</dbReference>
<accession>A0A506YAM7</accession>
<dbReference type="OrthoDB" id="5066592at2"/>
<evidence type="ECO:0000313" key="2">
    <source>
        <dbReference type="EMBL" id="TPW78198.1"/>
    </source>
</evidence>
<proteinExistence type="predicted"/>
<gene>
    <name evidence="2" type="ORF">FJ657_04020</name>
</gene>
<name>A0A506YAM7_9MICO</name>
<protein>
    <recommendedName>
        <fullName evidence="1">Novel toxin 15 domain-containing protein</fullName>
    </recommendedName>
</protein>
<reference evidence="2 3" key="1">
    <citation type="submission" date="2019-06" db="EMBL/GenBank/DDBJ databases">
        <authorList>
            <person name="Li F."/>
        </authorList>
    </citation>
    <scope>NUCLEOTIDE SEQUENCE [LARGE SCALE GENOMIC DNA]</scope>
    <source>
        <strain evidence="2 3">10F1D-1</strain>
    </source>
</reference>